<feature type="domain" description="Transcription regulator PadR N-terminal" evidence="1">
    <location>
        <begin position="7"/>
        <end position="81"/>
    </location>
</feature>
<dbReference type="Pfam" id="PF03551">
    <property type="entry name" value="PadR"/>
    <property type="match status" value="1"/>
</dbReference>
<dbReference type="Proteomes" id="UP000784880">
    <property type="component" value="Unassembled WGS sequence"/>
</dbReference>
<keyword evidence="4" id="KW-1185">Reference proteome</keyword>
<dbReference type="PANTHER" id="PTHR43252">
    <property type="entry name" value="TRANSCRIPTIONAL REGULATOR YQJI"/>
    <property type="match status" value="1"/>
</dbReference>
<evidence type="ECO:0000313" key="3">
    <source>
        <dbReference type="EMBL" id="MBU9712334.1"/>
    </source>
</evidence>
<proteinExistence type="predicted"/>
<evidence type="ECO:0000259" key="2">
    <source>
        <dbReference type="Pfam" id="PF10400"/>
    </source>
</evidence>
<dbReference type="InterPro" id="IPR005149">
    <property type="entry name" value="Tscrpt_reg_PadR_N"/>
</dbReference>
<reference evidence="3 4" key="1">
    <citation type="submission" date="2021-06" db="EMBL/GenBank/DDBJ databases">
        <title>Bacillus sp. RD4P76, an endophyte from a halophyte.</title>
        <authorList>
            <person name="Sun J.-Q."/>
        </authorList>
    </citation>
    <scope>NUCLEOTIDE SEQUENCE [LARGE SCALE GENOMIC DNA]</scope>
    <source>
        <strain evidence="3 4">CGMCC 1.15917</strain>
    </source>
</reference>
<feature type="domain" description="Transcription regulator PadR C-terminal" evidence="2">
    <location>
        <begin position="94"/>
        <end position="179"/>
    </location>
</feature>
<dbReference type="RefSeq" id="WP_217066519.1">
    <property type="nucleotide sequence ID" value="NZ_JAHQCS010000096.1"/>
</dbReference>
<accession>A0ABS6JF94</accession>
<gene>
    <name evidence="3" type="ORF">KS419_11335</name>
</gene>
<evidence type="ECO:0000259" key="1">
    <source>
        <dbReference type="Pfam" id="PF03551"/>
    </source>
</evidence>
<evidence type="ECO:0000313" key="4">
    <source>
        <dbReference type="Proteomes" id="UP000784880"/>
    </source>
</evidence>
<dbReference type="Pfam" id="PF10400">
    <property type="entry name" value="Vir_act_alpha_C"/>
    <property type="match status" value="1"/>
</dbReference>
<organism evidence="3 4">
    <name type="scientific">Evansella tamaricis</name>
    <dbReference type="NCBI Taxonomy" id="2069301"/>
    <lineage>
        <taxon>Bacteria</taxon>
        <taxon>Bacillati</taxon>
        <taxon>Bacillota</taxon>
        <taxon>Bacilli</taxon>
        <taxon>Bacillales</taxon>
        <taxon>Bacillaceae</taxon>
        <taxon>Evansella</taxon>
    </lineage>
</organism>
<dbReference type="InterPro" id="IPR018309">
    <property type="entry name" value="Tscrpt_reg_PadR_C"/>
</dbReference>
<name>A0ABS6JF94_9BACI</name>
<sequence>MSLRFGMLGLLCYQDMSGYELKKTFDTSLQFMWNTKTSQIYRELQRMEEQNHVTSSVEVQDKKFDRKVYSITNRGRDAFHEWVNKFPKNLIAPIRDEFIIRVFFGEQIEANNLTFEIQRFKKQQEEELETILFIEKEAEKSAVEERLEDSLFYWLLTIKRAKKGIIAEIDWANEALELIKNKGREEQ</sequence>
<dbReference type="EMBL" id="JAHQCS010000096">
    <property type="protein sequence ID" value="MBU9712334.1"/>
    <property type="molecule type" value="Genomic_DNA"/>
</dbReference>
<protein>
    <submittedName>
        <fullName evidence="3">PadR family transcriptional regulator</fullName>
    </submittedName>
</protein>
<dbReference type="PANTHER" id="PTHR43252:SF2">
    <property type="entry name" value="TRANSCRIPTION REGULATOR, PADR-LIKE FAMILY"/>
    <property type="match status" value="1"/>
</dbReference>
<comment type="caution">
    <text evidence="3">The sequence shown here is derived from an EMBL/GenBank/DDBJ whole genome shotgun (WGS) entry which is preliminary data.</text>
</comment>